<keyword evidence="2 3" id="KW-0808">Transferase</keyword>
<evidence type="ECO:0000256" key="1">
    <source>
        <dbReference type="ARBA" id="ARBA00007274"/>
    </source>
</evidence>
<name>A0A2W4UHT9_9CYAN</name>
<dbReference type="PANTHER" id="PTHR23416">
    <property type="entry name" value="SIALIC ACID SYNTHASE-RELATED"/>
    <property type="match status" value="1"/>
</dbReference>
<gene>
    <name evidence="3" type="ORF">DCF25_09285</name>
</gene>
<dbReference type="SUPFAM" id="SSF51161">
    <property type="entry name" value="Trimeric LpxA-like enzymes"/>
    <property type="match status" value="1"/>
</dbReference>
<organism evidence="3 4">
    <name type="scientific">Leptolyngbya foveolarum</name>
    <dbReference type="NCBI Taxonomy" id="47253"/>
    <lineage>
        <taxon>Bacteria</taxon>
        <taxon>Bacillati</taxon>
        <taxon>Cyanobacteriota</taxon>
        <taxon>Cyanophyceae</taxon>
        <taxon>Leptolyngbyales</taxon>
        <taxon>Leptolyngbyaceae</taxon>
        <taxon>Leptolyngbya group</taxon>
        <taxon>Leptolyngbya</taxon>
    </lineage>
</organism>
<reference evidence="3 4" key="2">
    <citation type="submission" date="2018-06" db="EMBL/GenBank/DDBJ databases">
        <title>Metagenomic assembly of (sub)arctic Cyanobacteria and their associated microbiome from non-axenic cultures.</title>
        <authorList>
            <person name="Baurain D."/>
        </authorList>
    </citation>
    <scope>NUCLEOTIDE SEQUENCE [LARGE SCALE GENOMIC DNA]</scope>
    <source>
        <strain evidence="3">ULC129bin1</strain>
    </source>
</reference>
<dbReference type="AlphaFoldDB" id="A0A2W4UHT9"/>
<dbReference type="EMBL" id="QBMC01000051">
    <property type="protein sequence ID" value="PZO18690.1"/>
    <property type="molecule type" value="Genomic_DNA"/>
</dbReference>
<comment type="caution">
    <text evidence="3">The sequence shown here is derived from an EMBL/GenBank/DDBJ whole genome shotgun (WGS) entry which is preliminary data.</text>
</comment>
<proteinExistence type="inferred from homology"/>
<evidence type="ECO:0000256" key="2">
    <source>
        <dbReference type="ARBA" id="ARBA00022679"/>
    </source>
</evidence>
<dbReference type="GO" id="GO:0031470">
    <property type="term" value="C:carboxysome"/>
    <property type="evidence" value="ECO:0007669"/>
    <property type="project" value="UniProtKB-ARBA"/>
</dbReference>
<dbReference type="GO" id="GO:0005829">
    <property type="term" value="C:cytosol"/>
    <property type="evidence" value="ECO:0007669"/>
    <property type="project" value="TreeGrafter"/>
</dbReference>
<dbReference type="InterPro" id="IPR011004">
    <property type="entry name" value="Trimer_LpxA-like_sf"/>
</dbReference>
<evidence type="ECO:0000313" key="4">
    <source>
        <dbReference type="Proteomes" id="UP000249354"/>
    </source>
</evidence>
<dbReference type="GO" id="GO:0043886">
    <property type="term" value="F:structural constituent of carboxysome shell"/>
    <property type="evidence" value="ECO:0007669"/>
    <property type="project" value="UniProtKB-ARBA"/>
</dbReference>
<dbReference type="PANTHER" id="PTHR23416:SF23">
    <property type="entry name" value="ACETYLTRANSFERASE C18B11.09C-RELATED"/>
    <property type="match status" value="1"/>
</dbReference>
<accession>A0A2W4UHT9</accession>
<dbReference type="GO" id="GO:0008374">
    <property type="term" value="F:O-acyltransferase activity"/>
    <property type="evidence" value="ECO:0007669"/>
    <property type="project" value="TreeGrafter"/>
</dbReference>
<dbReference type="Gene3D" id="2.160.10.10">
    <property type="entry name" value="Hexapeptide repeat proteins"/>
    <property type="match status" value="1"/>
</dbReference>
<dbReference type="NCBIfam" id="NF007797">
    <property type="entry name" value="PRK10502.1"/>
    <property type="match status" value="1"/>
</dbReference>
<protein>
    <submittedName>
        <fullName evidence="3">Colanic acid biosynthesis acetyltransferase WcaF</fullName>
    </submittedName>
</protein>
<reference evidence="4" key="1">
    <citation type="submission" date="2018-04" db="EMBL/GenBank/DDBJ databases">
        <authorList>
            <person name="Cornet L."/>
        </authorList>
    </citation>
    <scope>NUCLEOTIDE SEQUENCE [LARGE SCALE GENOMIC DNA]</scope>
</reference>
<sequence>MHRKSDDGLGSPPWIDLSQYHQPGYEAGGSRVQRLLWWLVQAIAFPLTLHTAHGIRCWLLKCFGARIGQNVVIRPTARITYPWNIEIGDYSWIGDDVVLYSLAPIKIGKHCVISQKSYLCTGSHSITDPSFPLETGEVIVENGAWVATDCFLGPNVRIGANAVIGARSSVFQSMPAGQICFGSPCKPIKPRLMDKSAELKAI</sequence>
<dbReference type="InterPro" id="IPR051159">
    <property type="entry name" value="Hexapeptide_acetyltransf"/>
</dbReference>
<comment type="similarity">
    <text evidence="1">Belongs to the transferase hexapeptide repeat family.</text>
</comment>
<dbReference type="Proteomes" id="UP000249354">
    <property type="component" value="Unassembled WGS sequence"/>
</dbReference>
<dbReference type="CDD" id="cd05825">
    <property type="entry name" value="LbH_wcaF_like"/>
    <property type="match status" value="1"/>
</dbReference>
<dbReference type="NCBIfam" id="NF038307">
    <property type="entry name" value="EPS_acetyl_HpsU"/>
    <property type="match status" value="1"/>
</dbReference>
<evidence type="ECO:0000313" key="3">
    <source>
        <dbReference type="EMBL" id="PZO18690.1"/>
    </source>
</evidence>